<protein>
    <recommendedName>
        <fullName evidence="3">F-box domain-containing protein</fullName>
    </recommendedName>
</protein>
<proteinExistence type="predicted"/>
<organism evidence="1 2">
    <name type="scientific">Phanerochaete sordida</name>
    <dbReference type="NCBI Taxonomy" id="48140"/>
    <lineage>
        <taxon>Eukaryota</taxon>
        <taxon>Fungi</taxon>
        <taxon>Dikarya</taxon>
        <taxon>Basidiomycota</taxon>
        <taxon>Agaricomycotina</taxon>
        <taxon>Agaricomycetes</taxon>
        <taxon>Polyporales</taxon>
        <taxon>Phanerochaetaceae</taxon>
        <taxon>Phanerochaete</taxon>
    </lineage>
</organism>
<dbReference type="AlphaFoldDB" id="A0A9P3LHQ0"/>
<evidence type="ECO:0008006" key="3">
    <source>
        <dbReference type="Google" id="ProtNLM"/>
    </source>
</evidence>
<dbReference type="Gene3D" id="3.80.10.10">
    <property type="entry name" value="Ribonuclease Inhibitor"/>
    <property type="match status" value="1"/>
</dbReference>
<sequence>MSLIPAALSDTATFQNLLSLTLMSTVDVLVTEALLRLIPSSKLRSLTVNFSTPFSEIAHKEHIQKLVNTVSTFHQLTDLDLSTFQALSTQVDAPAWDLANLAKLHSLRDLTIMIPGFTWSRDVLHDVISTSWPNLERLHLSLQPVNPPIDILGDYAVFFPKLTSLEAPFDASLPPTSLIPAGRSTKVVALTVDDCPISKDSWPRVAAYIAVVYPNACMYEIEDEAEDEAAQCWNEVAAMVPVMVDVAKAERTLLHEGRIDVRPVF</sequence>
<dbReference type="InterPro" id="IPR032675">
    <property type="entry name" value="LRR_dom_sf"/>
</dbReference>
<accession>A0A9P3LHQ0</accession>
<comment type="caution">
    <text evidence="1">The sequence shown here is derived from an EMBL/GenBank/DDBJ whole genome shotgun (WGS) entry which is preliminary data.</text>
</comment>
<gene>
    <name evidence="1" type="ORF">PsYK624_105460</name>
</gene>
<reference evidence="1 2" key="1">
    <citation type="submission" date="2021-08" db="EMBL/GenBank/DDBJ databases">
        <title>Draft Genome Sequence of Phanerochaete sordida strain YK-624.</title>
        <authorList>
            <person name="Mori T."/>
            <person name="Dohra H."/>
            <person name="Suzuki T."/>
            <person name="Kawagishi H."/>
            <person name="Hirai H."/>
        </authorList>
    </citation>
    <scope>NUCLEOTIDE SEQUENCE [LARGE SCALE GENOMIC DNA]</scope>
    <source>
        <strain evidence="1 2">YK-624</strain>
    </source>
</reference>
<keyword evidence="2" id="KW-1185">Reference proteome</keyword>
<evidence type="ECO:0000313" key="2">
    <source>
        <dbReference type="Proteomes" id="UP000703269"/>
    </source>
</evidence>
<evidence type="ECO:0000313" key="1">
    <source>
        <dbReference type="EMBL" id="GJE94377.1"/>
    </source>
</evidence>
<dbReference type="SUPFAM" id="SSF52047">
    <property type="entry name" value="RNI-like"/>
    <property type="match status" value="1"/>
</dbReference>
<name>A0A9P3LHQ0_9APHY</name>
<dbReference type="EMBL" id="BPQB01000039">
    <property type="protein sequence ID" value="GJE94377.1"/>
    <property type="molecule type" value="Genomic_DNA"/>
</dbReference>
<dbReference type="Proteomes" id="UP000703269">
    <property type="component" value="Unassembled WGS sequence"/>
</dbReference>